<feature type="region of interest" description="Disordered" evidence="9">
    <location>
        <begin position="246"/>
        <end position="280"/>
    </location>
</feature>
<evidence type="ECO:0000259" key="10">
    <source>
        <dbReference type="PROSITE" id="PS50157"/>
    </source>
</evidence>
<dbReference type="FunFam" id="3.30.160.60:FF:000104">
    <property type="entry name" value="Transcriptional repressor protein YY1"/>
    <property type="match status" value="1"/>
</dbReference>
<evidence type="ECO:0000313" key="11">
    <source>
        <dbReference type="EMBL" id="KAJ2678711.1"/>
    </source>
</evidence>
<keyword evidence="2" id="KW-0479">Metal-binding</keyword>
<dbReference type="PANTHER" id="PTHR14003:SF19">
    <property type="entry name" value="YY2 TRANSCRIPTION FACTOR"/>
    <property type="match status" value="1"/>
</dbReference>
<keyword evidence="5" id="KW-0862">Zinc</keyword>
<keyword evidence="4 8" id="KW-0863">Zinc-finger</keyword>
<dbReference type="GO" id="GO:0000785">
    <property type="term" value="C:chromatin"/>
    <property type="evidence" value="ECO:0007669"/>
    <property type="project" value="TreeGrafter"/>
</dbReference>
<dbReference type="GO" id="GO:0005667">
    <property type="term" value="C:transcription regulator complex"/>
    <property type="evidence" value="ECO:0007669"/>
    <property type="project" value="TreeGrafter"/>
</dbReference>
<evidence type="ECO:0000256" key="2">
    <source>
        <dbReference type="ARBA" id="ARBA00022723"/>
    </source>
</evidence>
<dbReference type="OrthoDB" id="6077919at2759"/>
<dbReference type="GO" id="GO:0000981">
    <property type="term" value="F:DNA-binding transcription factor activity, RNA polymerase II-specific"/>
    <property type="evidence" value="ECO:0007669"/>
    <property type="project" value="TreeGrafter"/>
</dbReference>
<protein>
    <recommendedName>
        <fullName evidence="10">C2H2-type domain-containing protein</fullName>
    </recommendedName>
</protein>
<evidence type="ECO:0000256" key="3">
    <source>
        <dbReference type="ARBA" id="ARBA00022737"/>
    </source>
</evidence>
<reference evidence="11" key="1">
    <citation type="submission" date="2022-07" db="EMBL/GenBank/DDBJ databases">
        <title>Phylogenomic reconstructions and comparative analyses of Kickxellomycotina fungi.</title>
        <authorList>
            <person name="Reynolds N.K."/>
            <person name="Stajich J.E."/>
            <person name="Barry K."/>
            <person name="Grigoriev I.V."/>
            <person name="Crous P."/>
            <person name="Smith M.E."/>
        </authorList>
    </citation>
    <scope>NUCLEOTIDE SEQUENCE</scope>
    <source>
        <strain evidence="11">NRRL 3115</strain>
    </source>
</reference>
<comment type="subcellular location">
    <subcellularLocation>
        <location evidence="1">Nucleus</location>
    </subcellularLocation>
</comment>
<dbReference type="PANTHER" id="PTHR14003">
    <property type="entry name" value="TRANSCRIPTIONAL REPRESSOR PROTEIN YY"/>
    <property type="match status" value="1"/>
</dbReference>
<dbReference type="SUPFAM" id="SSF57667">
    <property type="entry name" value="beta-beta-alpha zinc fingers"/>
    <property type="match status" value="2"/>
</dbReference>
<dbReference type="AlphaFoldDB" id="A0A9W8GB80"/>
<gene>
    <name evidence="11" type="ORF">GGI25_002095</name>
</gene>
<dbReference type="FunFam" id="3.30.160.60:FF:000125">
    <property type="entry name" value="Putative zinc finger protein 143"/>
    <property type="match status" value="2"/>
</dbReference>
<dbReference type="Proteomes" id="UP001151518">
    <property type="component" value="Unassembled WGS sequence"/>
</dbReference>
<dbReference type="SMART" id="SM00355">
    <property type="entry name" value="ZnF_C2H2"/>
    <property type="match status" value="3"/>
</dbReference>
<name>A0A9W8GB80_9FUNG</name>
<dbReference type="GO" id="GO:0000978">
    <property type="term" value="F:RNA polymerase II cis-regulatory region sequence-specific DNA binding"/>
    <property type="evidence" value="ECO:0007669"/>
    <property type="project" value="TreeGrafter"/>
</dbReference>
<organism evidence="11 12">
    <name type="scientific">Coemansia spiralis</name>
    <dbReference type="NCBI Taxonomy" id="417178"/>
    <lineage>
        <taxon>Eukaryota</taxon>
        <taxon>Fungi</taxon>
        <taxon>Fungi incertae sedis</taxon>
        <taxon>Zoopagomycota</taxon>
        <taxon>Kickxellomycotina</taxon>
        <taxon>Kickxellomycetes</taxon>
        <taxon>Kickxellales</taxon>
        <taxon>Kickxellaceae</taxon>
        <taxon>Coemansia</taxon>
    </lineage>
</organism>
<feature type="domain" description="C2H2-type" evidence="10">
    <location>
        <begin position="112"/>
        <end position="141"/>
    </location>
</feature>
<feature type="domain" description="C2H2-type" evidence="10">
    <location>
        <begin position="172"/>
        <end position="197"/>
    </location>
</feature>
<dbReference type="EMBL" id="JANBTW010000018">
    <property type="protein sequence ID" value="KAJ2678711.1"/>
    <property type="molecule type" value="Genomic_DNA"/>
</dbReference>
<dbReference type="InterPro" id="IPR036236">
    <property type="entry name" value="Znf_C2H2_sf"/>
</dbReference>
<feature type="domain" description="C2H2-type" evidence="10">
    <location>
        <begin position="142"/>
        <end position="171"/>
    </location>
</feature>
<comment type="caution">
    <text evidence="11">The sequence shown here is derived from an EMBL/GenBank/DDBJ whole genome shotgun (WGS) entry which is preliminary data.</text>
</comment>
<dbReference type="Gene3D" id="3.30.160.60">
    <property type="entry name" value="Classic Zinc Finger"/>
    <property type="match status" value="3"/>
</dbReference>
<dbReference type="InterPro" id="IPR013087">
    <property type="entry name" value="Znf_C2H2_type"/>
</dbReference>
<evidence type="ECO:0000256" key="1">
    <source>
        <dbReference type="ARBA" id="ARBA00004123"/>
    </source>
</evidence>
<dbReference type="PROSITE" id="PS00028">
    <property type="entry name" value="ZINC_FINGER_C2H2_1"/>
    <property type="match status" value="3"/>
</dbReference>
<proteinExistence type="predicted"/>
<evidence type="ECO:0000256" key="8">
    <source>
        <dbReference type="PROSITE-ProRule" id="PRU00042"/>
    </source>
</evidence>
<accession>A0A9W8GB80</accession>
<feature type="compositionally biased region" description="Low complexity" evidence="9">
    <location>
        <begin position="266"/>
        <end position="277"/>
    </location>
</feature>
<evidence type="ECO:0000313" key="12">
    <source>
        <dbReference type="Proteomes" id="UP001151518"/>
    </source>
</evidence>
<evidence type="ECO:0000256" key="4">
    <source>
        <dbReference type="ARBA" id="ARBA00022771"/>
    </source>
</evidence>
<keyword evidence="7" id="KW-0539">Nucleus</keyword>
<evidence type="ECO:0000256" key="5">
    <source>
        <dbReference type="ARBA" id="ARBA00022833"/>
    </source>
</evidence>
<dbReference type="Pfam" id="PF00096">
    <property type="entry name" value="zf-C2H2"/>
    <property type="match status" value="3"/>
</dbReference>
<dbReference type="GO" id="GO:0008270">
    <property type="term" value="F:zinc ion binding"/>
    <property type="evidence" value="ECO:0007669"/>
    <property type="project" value="UniProtKB-KW"/>
</dbReference>
<keyword evidence="6" id="KW-0238">DNA-binding</keyword>
<dbReference type="GO" id="GO:0031519">
    <property type="term" value="C:PcG protein complex"/>
    <property type="evidence" value="ECO:0007669"/>
    <property type="project" value="TreeGrafter"/>
</dbReference>
<dbReference type="PROSITE" id="PS50157">
    <property type="entry name" value="ZINC_FINGER_C2H2_2"/>
    <property type="match status" value="3"/>
</dbReference>
<sequence>MTMSTAGQGLRNIHRHTGNSLDTLVVAVTEISSNYEAVSSEGGGAGQMSTVAPMIPESLIVATKIRRGRPKRSEQESISETKQAALVEGYRQLIDQIAHDASEDSSGRRRQFVCTVSGCGKVFYQRAHLNIHIRSHTGYKPYACQYPGCGKSFPQLGNMRTHERIHTGDRPFNCEVPGCEKAFTQRGNLKTHLKKVHGMGYISGLSRTNQKGTLSQHKAAAVNLPSPILLASEVATPVSPTLGHASLVNSANGETSDLPAPLPRIQPNQHQQTAHQQVSPHALLPASILASAKLPNQ</sequence>
<evidence type="ECO:0000256" key="6">
    <source>
        <dbReference type="ARBA" id="ARBA00023125"/>
    </source>
</evidence>
<keyword evidence="3" id="KW-0677">Repeat</keyword>
<evidence type="ECO:0000256" key="7">
    <source>
        <dbReference type="ARBA" id="ARBA00023242"/>
    </source>
</evidence>
<evidence type="ECO:0000256" key="9">
    <source>
        <dbReference type="SAM" id="MobiDB-lite"/>
    </source>
</evidence>